<dbReference type="RefSeq" id="WP_182462642.1">
    <property type="nucleotide sequence ID" value="NZ_CP059732.1"/>
</dbReference>
<accession>A0A7G5H2F4</accession>
<evidence type="ECO:0000313" key="1">
    <source>
        <dbReference type="EMBL" id="QMW05296.1"/>
    </source>
</evidence>
<evidence type="ECO:0000313" key="2">
    <source>
        <dbReference type="Proteomes" id="UP000515369"/>
    </source>
</evidence>
<name>A0A7G5H2F4_9BACT</name>
<dbReference type="Proteomes" id="UP000515369">
    <property type="component" value="Chromosome"/>
</dbReference>
<dbReference type="AlphaFoldDB" id="A0A7G5H2F4"/>
<proteinExistence type="predicted"/>
<gene>
    <name evidence="1" type="ORF">H3H32_10625</name>
</gene>
<reference evidence="1 2" key="1">
    <citation type="submission" date="2020-07" db="EMBL/GenBank/DDBJ databases">
        <title>Spirosoma foliorum sp. nov., isolated from the leaves on the Nejang mountain Korea, Republic of.</title>
        <authorList>
            <person name="Ho H."/>
            <person name="Lee Y.-J."/>
            <person name="Nurcahyanto D.-A."/>
            <person name="Kim S.-G."/>
        </authorList>
    </citation>
    <scope>NUCLEOTIDE SEQUENCE [LARGE SCALE GENOMIC DNA]</scope>
    <source>
        <strain evidence="1 2">PL0136</strain>
    </source>
</reference>
<keyword evidence="2" id="KW-1185">Reference proteome</keyword>
<protein>
    <submittedName>
        <fullName evidence="1">Uncharacterized protein</fullName>
    </submittedName>
</protein>
<organism evidence="1 2">
    <name type="scientific">Spirosoma foliorum</name>
    <dbReference type="NCBI Taxonomy" id="2710596"/>
    <lineage>
        <taxon>Bacteria</taxon>
        <taxon>Pseudomonadati</taxon>
        <taxon>Bacteroidota</taxon>
        <taxon>Cytophagia</taxon>
        <taxon>Cytophagales</taxon>
        <taxon>Cytophagaceae</taxon>
        <taxon>Spirosoma</taxon>
    </lineage>
</organism>
<dbReference type="EMBL" id="CP059732">
    <property type="protein sequence ID" value="QMW05296.1"/>
    <property type="molecule type" value="Genomic_DNA"/>
</dbReference>
<dbReference type="KEGG" id="sfol:H3H32_10625"/>
<sequence length="80" mass="8846">MATAQITLGTQVVTYNTDTLVITSLVDFKTAKNEAIDRTSFGSNDDVFRFESVDELDCIIFTSGDNYVGDYKATVDNYEA</sequence>